<organism evidence="3 4">
    <name type="scientific">Rehmannia glutinosa</name>
    <name type="common">Chinese foxglove</name>
    <dbReference type="NCBI Taxonomy" id="99300"/>
    <lineage>
        <taxon>Eukaryota</taxon>
        <taxon>Viridiplantae</taxon>
        <taxon>Streptophyta</taxon>
        <taxon>Embryophyta</taxon>
        <taxon>Tracheophyta</taxon>
        <taxon>Spermatophyta</taxon>
        <taxon>Magnoliopsida</taxon>
        <taxon>eudicotyledons</taxon>
        <taxon>Gunneridae</taxon>
        <taxon>Pentapetalae</taxon>
        <taxon>asterids</taxon>
        <taxon>lamiids</taxon>
        <taxon>Lamiales</taxon>
        <taxon>Orobanchaceae</taxon>
        <taxon>Rehmannieae</taxon>
        <taxon>Rehmannia</taxon>
    </lineage>
</organism>
<evidence type="ECO:0000256" key="1">
    <source>
        <dbReference type="SAM" id="Coils"/>
    </source>
</evidence>
<feature type="compositionally biased region" description="Polar residues" evidence="2">
    <location>
        <begin position="84"/>
        <end position="109"/>
    </location>
</feature>
<evidence type="ECO:0000256" key="2">
    <source>
        <dbReference type="SAM" id="MobiDB-lite"/>
    </source>
</evidence>
<accession>A0ABR0VU96</accession>
<protein>
    <submittedName>
        <fullName evidence="3">Uncharacterized protein</fullName>
    </submittedName>
</protein>
<keyword evidence="1" id="KW-0175">Coiled coil</keyword>
<reference evidence="3 4" key="1">
    <citation type="journal article" date="2021" name="Comput. Struct. Biotechnol. J.">
        <title>De novo genome assembly of the potent medicinal plant Rehmannia glutinosa using nanopore technology.</title>
        <authorList>
            <person name="Ma L."/>
            <person name="Dong C."/>
            <person name="Song C."/>
            <person name="Wang X."/>
            <person name="Zheng X."/>
            <person name="Niu Y."/>
            <person name="Chen S."/>
            <person name="Feng W."/>
        </authorList>
    </citation>
    <scope>NUCLEOTIDE SEQUENCE [LARGE SCALE GENOMIC DNA]</scope>
    <source>
        <strain evidence="3">DH-2019</strain>
    </source>
</reference>
<keyword evidence="4" id="KW-1185">Reference proteome</keyword>
<dbReference type="EMBL" id="JABTTQ020000787">
    <property type="protein sequence ID" value="KAK6137866.1"/>
    <property type="molecule type" value="Genomic_DNA"/>
</dbReference>
<dbReference type="PANTHER" id="PTHR33431:SF12">
    <property type="entry name" value="HIGH MOBILITY GROUP BOX PROTEIN, PUTATIVE (DUF1635)-RELATED"/>
    <property type="match status" value="1"/>
</dbReference>
<dbReference type="PANTHER" id="PTHR33431">
    <property type="entry name" value="ENABLED-LIKE PROTEIN (DUF1635)"/>
    <property type="match status" value="1"/>
</dbReference>
<feature type="region of interest" description="Disordered" evidence="2">
    <location>
        <begin position="80"/>
        <end position="109"/>
    </location>
</feature>
<proteinExistence type="predicted"/>
<evidence type="ECO:0000313" key="4">
    <source>
        <dbReference type="Proteomes" id="UP001318860"/>
    </source>
</evidence>
<gene>
    <name evidence="3" type="ORF">DH2020_028394</name>
</gene>
<feature type="coiled-coil region" evidence="1">
    <location>
        <begin position="15"/>
        <end position="60"/>
    </location>
</feature>
<sequence length="262" mass="29374">MEQLGQKLLYTTLELEKLKAEANEEMQKNKEYIKQLIHLLKFAIQERDEARNQLNKLLNKPKTEYFPTIPQFQSDTNFLKPGKANSSITESNSLSETHNYGQSHNSSPVESLFDAVSSPEFSNINFVVNQQQPLIVAPKIDRESLIIDSLVKGRVLPQKGKFLQAVLETGPLLQTLLVAGPLPRWRNPPQMQPFQIPPVSIKACDAVNVGQLDYSRTMNSQSYNSNFSNLASGTCVSNAVPLSSAVFGNDGFVRFGKRQRFC</sequence>
<dbReference type="Pfam" id="PF07795">
    <property type="entry name" value="DUF1635"/>
    <property type="match status" value="1"/>
</dbReference>
<name>A0ABR0VU96_REHGL</name>
<dbReference type="InterPro" id="IPR012862">
    <property type="entry name" value="DUF1635"/>
</dbReference>
<comment type="caution">
    <text evidence="3">The sequence shown here is derived from an EMBL/GenBank/DDBJ whole genome shotgun (WGS) entry which is preliminary data.</text>
</comment>
<dbReference type="Proteomes" id="UP001318860">
    <property type="component" value="Unassembled WGS sequence"/>
</dbReference>
<evidence type="ECO:0000313" key="3">
    <source>
        <dbReference type="EMBL" id="KAK6137866.1"/>
    </source>
</evidence>